<protein>
    <submittedName>
        <fullName evidence="1">Uncharacterized protein</fullName>
    </submittedName>
</protein>
<accession>A0A059CMR1</accession>
<reference evidence="1" key="1">
    <citation type="submission" date="2013-07" db="EMBL/GenBank/DDBJ databases">
        <title>The genome of Eucalyptus grandis.</title>
        <authorList>
            <person name="Schmutz J."/>
            <person name="Hayes R."/>
            <person name="Myburg A."/>
            <person name="Tuskan G."/>
            <person name="Grattapaglia D."/>
            <person name="Rokhsar D.S."/>
        </authorList>
    </citation>
    <scope>NUCLEOTIDE SEQUENCE</scope>
    <source>
        <tissue evidence="1">Leaf extractions</tissue>
    </source>
</reference>
<sequence length="84" mass="9869">MKDSRCRAVRYTERGIKRKIRDRRTHELTQIDEKRRLSAMWRLWNLLCSLCLAAMWKAFDQTQGARIAVIAAAGGQGLFLERKF</sequence>
<evidence type="ECO:0000313" key="1">
    <source>
        <dbReference type="EMBL" id="KCW79667.1"/>
    </source>
</evidence>
<dbReference type="EMBL" id="KK198755">
    <property type="protein sequence ID" value="KCW79667.1"/>
    <property type="molecule type" value="Genomic_DNA"/>
</dbReference>
<name>A0A059CMR1_EUCGR</name>
<dbReference type="AlphaFoldDB" id="A0A059CMR1"/>
<dbReference type="Gramene" id="KCW79667">
    <property type="protein sequence ID" value="KCW79667"/>
    <property type="gene ID" value="EUGRSUZ_C01019"/>
</dbReference>
<proteinExistence type="predicted"/>
<organism evidence="1">
    <name type="scientific">Eucalyptus grandis</name>
    <name type="common">Flooded gum</name>
    <dbReference type="NCBI Taxonomy" id="71139"/>
    <lineage>
        <taxon>Eukaryota</taxon>
        <taxon>Viridiplantae</taxon>
        <taxon>Streptophyta</taxon>
        <taxon>Embryophyta</taxon>
        <taxon>Tracheophyta</taxon>
        <taxon>Spermatophyta</taxon>
        <taxon>Magnoliopsida</taxon>
        <taxon>eudicotyledons</taxon>
        <taxon>Gunneridae</taxon>
        <taxon>Pentapetalae</taxon>
        <taxon>rosids</taxon>
        <taxon>malvids</taxon>
        <taxon>Myrtales</taxon>
        <taxon>Myrtaceae</taxon>
        <taxon>Myrtoideae</taxon>
        <taxon>Eucalypteae</taxon>
        <taxon>Eucalyptus</taxon>
    </lineage>
</organism>
<dbReference type="InParanoid" id="A0A059CMR1"/>
<gene>
    <name evidence="1" type="ORF">EUGRSUZ_C01019</name>
</gene>